<dbReference type="STRING" id="1797714.A3D04_03540"/>
<sequence>MAKKKIKQEKSHYELLKSEWVRRHKKIRRTIYKKHKETFEAVVDKFPAKEKLAHGAIGALMLSSVMPSSPAIISAIAGKGEKVEQSVEVDRTGEMLSEIKTIVPSEVRQLSGEEEVKVGEILTKYFKTHVSAELDGKRLNRSYGVIGAEQHLMRYPGDTMATHLPKELQSNEMIYSSGMAPGRGAWGYFAKSKAEMTARDIEREKWYIAVQTFAAPNYNSRLSEYRDFFKYRKMILVNTKTGQAVIVDIADVGPAVWTGKHLGGSPEVMNYIGYGDKSRKGPVLYFFVDDVEDKIPLGSIVAK</sequence>
<dbReference type="AlphaFoldDB" id="A0A1F5GBD7"/>
<organism evidence="1 2">
    <name type="scientific">Candidatus Curtissbacteria bacterium RIFCSPHIGHO2_02_FULL_40_16b</name>
    <dbReference type="NCBI Taxonomy" id="1797714"/>
    <lineage>
        <taxon>Bacteria</taxon>
        <taxon>Candidatus Curtissiibacteriota</taxon>
    </lineage>
</organism>
<comment type="caution">
    <text evidence="1">The sequence shown here is derived from an EMBL/GenBank/DDBJ whole genome shotgun (WGS) entry which is preliminary data.</text>
</comment>
<proteinExistence type="predicted"/>
<protein>
    <submittedName>
        <fullName evidence="1">Uncharacterized protein</fullName>
    </submittedName>
</protein>
<accession>A0A1F5GBD7</accession>
<gene>
    <name evidence="1" type="ORF">A3D04_03540</name>
</gene>
<dbReference type="EMBL" id="MFBD01000010">
    <property type="protein sequence ID" value="OGD89168.1"/>
    <property type="molecule type" value="Genomic_DNA"/>
</dbReference>
<reference evidence="1 2" key="1">
    <citation type="journal article" date="2016" name="Nat. Commun.">
        <title>Thousands of microbial genomes shed light on interconnected biogeochemical processes in an aquifer system.</title>
        <authorList>
            <person name="Anantharaman K."/>
            <person name="Brown C.T."/>
            <person name="Hug L.A."/>
            <person name="Sharon I."/>
            <person name="Castelle C.J."/>
            <person name="Probst A.J."/>
            <person name="Thomas B.C."/>
            <person name="Singh A."/>
            <person name="Wilkins M.J."/>
            <person name="Karaoz U."/>
            <person name="Brodie E.L."/>
            <person name="Williams K.H."/>
            <person name="Hubbard S.S."/>
            <person name="Banfield J.F."/>
        </authorList>
    </citation>
    <scope>NUCLEOTIDE SEQUENCE [LARGE SCALE GENOMIC DNA]</scope>
</reference>
<dbReference type="Proteomes" id="UP000177369">
    <property type="component" value="Unassembled WGS sequence"/>
</dbReference>
<evidence type="ECO:0000313" key="1">
    <source>
        <dbReference type="EMBL" id="OGD89168.1"/>
    </source>
</evidence>
<name>A0A1F5GBD7_9BACT</name>
<evidence type="ECO:0000313" key="2">
    <source>
        <dbReference type="Proteomes" id="UP000177369"/>
    </source>
</evidence>